<feature type="compositionally biased region" description="Basic and acidic residues" evidence="1">
    <location>
        <begin position="63"/>
        <end position="74"/>
    </location>
</feature>
<dbReference type="EMBL" id="JACMSC010000003">
    <property type="protein sequence ID" value="KAG6530007.1"/>
    <property type="molecule type" value="Genomic_DNA"/>
</dbReference>
<dbReference type="AlphaFoldDB" id="A0A8J5HZP9"/>
<dbReference type="InterPro" id="IPR013094">
    <property type="entry name" value="AB_hydrolase_3"/>
</dbReference>
<evidence type="ECO:0000256" key="2">
    <source>
        <dbReference type="SAM" id="Phobius"/>
    </source>
</evidence>
<gene>
    <name evidence="4" type="ORF">ZIOFF_012224</name>
</gene>
<comment type="caution">
    <text evidence="4">The sequence shown here is derived from an EMBL/GenBank/DDBJ whole genome shotgun (WGS) entry which is preliminary data.</text>
</comment>
<dbReference type="PANTHER" id="PTHR34188">
    <property type="entry name" value="OS01G0299500 PROTEIN"/>
    <property type="match status" value="1"/>
</dbReference>
<evidence type="ECO:0000313" key="5">
    <source>
        <dbReference type="Proteomes" id="UP000734854"/>
    </source>
</evidence>
<feature type="transmembrane region" description="Helical" evidence="2">
    <location>
        <begin position="172"/>
        <end position="191"/>
    </location>
</feature>
<keyword evidence="2" id="KW-0472">Membrane</keyword>
<dbReference type="Pfam" id="PF07859">
    <property type="entry name" value="Abhydrolase_3"/>
    <property type="match status" value="1"/>
</dbReference>
<keyword evidence="2" id="KW-0812">Transmembrane</keyword>
<feature type="region of interest" description="Disordered" evidence="1">
    <location>
        <begin position="63"/>
        <end position="136"/>
    </location>
</feature>
<protein>
    <recommendedName>
        <fullName evidence="3">Alpha/beta hydrolase fold-3 domain-containing protein</fullName>
    </recommendedName>
</protein>
<evidence type="ECO:0000313" key="4">
    <source>
        <dbReference type="EMBL" id="KAG6530007.1"/>
    </source>
</evidence>
<feature type="compositionally biased region" description="Basic residues" evidence="1">
    <location>
        <begin position="111"/>
        <end position="121"/>
    </location>
</feature>
<feature type="domain" description="Alpha/beta hydrolase fold-3" evidence="3">
    <location>
        <begin position="274"/>
        <end position="381"/>
    </location>
</feature>
<keyword evidence="5" id="KW-1185">Reference proteome</keyword>
<evidence type="ECO:0000259" key="3">
    <source>
        <dbReference type="Pfam" id="PF07859"/>
    </source>
</evidence>
<reference evidence="4 5" key="1">
    <citation type="submission" date="2020-08" db="EMBL/GenBank/DDBJ databases">
        <title>Plant Genome Project.</title>
        <authorList>
            <person name="Zhang R.-G."/>
        </authorList>
    </citation>
    <scope>NUCLEOTIDE SEQUENCE [LARGE SCALE GENOMIC DNA]</scope>
    <source>
        <tissue evidence="4">Rhizome</tissue>
    </source>
</reference>
<dbReference type="Proteomes" id="UP000734854">
    <property type="component" value="Unassembled WGS sequence"/>
</dbReference>
<keyword evidence="2" id="KW-1133">Transmembrane helix</keyword>
<name>A0A8J5HZP9_ZINOF</name>
<sequence length="397" mass="43685">MTGIKLLICDKKAESGMAMDRNNSTERDIALDLESCMNSVKKEQEGVKDIGILSSFDIDAFLKPERDGQSEHSRSSSSEHSYTDEEALVDKRVEPEENVSLLEKKIELEKPKKKGRKKPPKPPRPPNSPSLDATNQKLMKEIEEIARLKRERIQRMKIKMKNAKSTHSNSSLWALLVTILFILVIIWKGVYSRGSYRLGFYGTPESSAQSRGGFVSIQFYKNVSANLHSPASSASPKYGAVLRCRRLDSARDTGIRLFLPSPSLPPTGSKLSVIVYIHSGGFIIFRVASSPFHGLCSRLAAALPTVVLSVDYHLSPGHRLPAAFEDSLDALFWLRAHTLGASAEGNLPFPLIECVDFSRCFLMGDSAGATIAFHASLRVATIQDSVAPLSITGLVLD</sequence>
<dbReference type="SUPFAM" id="SSF53474">
    <property type="entry name" value="alpha/beta-Hydrolases"/>
    <property type="match status" value="1"/>
</dbReference>
<organism evidence="4 5">
    <name type="scientific">Zingiber officinale</name>
    <name type="common">Ginger</name>
    <name type="synonym">Amomum zingiber</name>
    <dbReference type="NCBI Taxonomy" id="94328"/>
    <lineage>
        <taxon>Eukaryota</taxon>
        <taxon>Viridiplantae</taxon>
        <taxon>Streptophyta</taxon>
        <taxon>Embryophyta</taxon>
        <taxon>Tracheophyta</taxon>
        <taxon>Spermatophyta</taxon>
        <taxon>Magnoliopsida</taxon>
        <taxon>Liliopsida</taxon>
        <taxon>Zingiberales</taxon>
        <taxon>Zingiberaceae</taxon>
        <taxon>Zingiber</taxon>
    </lineage>
</organism>
<dbReference type="PANTHER" id="PTHR34188:SF5">
    <property type="entry name" value="OS05G0131900 PROTEIN"/>
    <property type="match status" value="1"/>
</dbReference>
<evidence type="ECO:0000256" key="1">
    <source>
        <dbReference type="SAM" id="MobiDB-lite"/>
    </source>
</evidence>
<dbReference type="Gene3D" id="3.40.50.1820">
    <property type="entry name" value="alpha/beta hydrolase"/>
    <property type="match status" value="1"/>
</dbReference>
<dbReference type="GO" id="GO:0016787">
    <property type="term" value="F:hydrolase activity"/>
    <property type="evidence" value="ECO:0007669"/>
    <property type="project" value="InterPro"/>
</dbReference>
<proteinExistence type="predicted"/>
<dbReference type="InterPro" id="IPR029058">
    <property type="entry name" value="AB_hydrolase_fold"/>
</dbReference>
<accession>A0A8J5HZP9</accession>